<name>A0A1Y1YUH7_9FUNG</name>
<feature type="region of interest" description="Disordered" evidence="1">
    <location>
        <begin position="276"/>
        <end position="336"/>
    </location>
</feature>
<dbReference type="Proteomes" id="UP000193498">
    <property type="component" value="Unassembled WGS sequence"/>
</dbReference>
<protein>
    <submittedName>
        <fullName evidence="2">Uncharacterized protein</fullName>
    </submittedName>
</protein>
<evidence type="ECO:0000313" key="3">
    <source>
        <dbReference type="Proteomes" id="UP000193498"/>
    </source>
</evidence>
<sequence>MDSFRKIRGLFTGNSRDRRRNDTPYTRPDAQPASSGSTFLSYLVPRVFLHEEPVSSREDTLPQHIRKERERVYKNLEDDQQSRRVRRQRERSTRTVVKHDNVDDSKDLLEQVAAVPPAPVLNSNIFSQASKTLAVERKEASPEPVKVDEHEAFQTPRAFEIKTAGSKYHNFKGALSPAETVSKFLHAKGNAHMEAEELEGCVALLKNELQEEQDILNNPSQVETTRSAMKRPFLPSSQKITTTVPRTALFSSRKKKAPLYFGPGFGRHSAPYRKLIKPPVYNSPPSTKRARVDLHSSQKETGNLQSSIREKASPSSLRSSTLIRSSNQAQTPGKRVDLEGTFSNWLHLHKRMSNKYTN</sequence>
<feature type="compositionally biased region" description="Basic and acidic residues" evidence="1">
    <location>
        <begin position="73"/>
        <end position="82"/>
    </location>
</feature>
<proteinExistence type="predicted"/>
<evidence type="ECO:0000313" key="2">
    <source>
        <dbReference type="EMBL" id="ORY01693.1"/>
    </source>
</evidence>
<dbReference type="AlphaFoldDB" id="A0A1Y1YUH7"/>
<feature type="region of interest" description="Disordered" evidence="1">
    <location>
        <begin position="73"/>
        <end position="96"/>
    </location>
</feature>
<feature type="region of interest" description="Disordered" evidence="1">
    <location>
        <begin position="1"/>
        <end position="37"/>
    </location>
</feature>
<keyword evidence="3" id="KW-1185">Reference proteome</keyword>
<gene>
    <name evidence="2" type="ORF">K493DRAFT_90795</name>
</gene>
<reference evidence="2 3" key="1">
    <citation type="submission" date="2016-07" db="EMBL/GenBank/DDBJ databases">
        <title>Pervasive Adenine N6-methylation of Active Genes in Fungi.</title>
        <authorList>
            <consortium name="DOE Joint Genome Institute"/>
            <person name="Mondo S.J."/>
            <person name="Dannebaum R.O."/>
            <person name="Kuo R.C."/>
            <person name="Labutti K."/>
            <person name="Haridas S."/>
            <person name="Kuo A."/>
            <person name="Salamov A."/>
            <person name="Ahrendt S.R."/>
            <person name="Lipzen A."/>
            <person name="Sullivan W."/>
            <person name="Andreopoulos W.B."/>
            <person name="Clum A."/>
            <person name="Lindquist E."/>
            <person name="Daum C."/>
            <person name="Ramamoorthy G.K."/>
            <person name="Gryganskyi A."/>
            <person name="Culley D."/>
            <person name="Magnuson J.K."/>
            <person name="James T.Y."/>
            <person name="O'Malley M.A."/>
            <person name="Stajich J.E."/>
            <person name="Spatafora J.W."/>
            <person name="Visel A."/>
            <person name="Grigoriev I.V."/>
        </authorList>
    </citation>
    <scope>NUCLEOTIDE SEQUENCE [LARGE SCALE GENOMIC DNA]</scope>
    <source>
        <strain evidence="2 3">CBS 931.73</strain>
    </source>
</reference>
<organism evidence="2 3">
    <name type="scientific">Basidiobolus meristosporus CBS 931.73</name>
    <dbReference type="NCBI Taxonomy" id="1314790"/>
    <lineage>
        <taxon>Eukaryota</taxon>
        <taxon>Fungi</taxon>
        <taxon>Fungi incertae sedis</taxon>
        <taxon>Zoopagomycota</taxon>
        <taxon>Entomophthoromycotina</taxon>
        <taxon>Basidiobolomycetes</taxon>
        <taxon>Basidiobolales</taxon>
        <taxon>Basidiobolaceae</taxon>
        <taxon>Basidiobolus</taxon>
    </lineage>
</organism>
<feature type="compositionally biased region" description="Low complexity" evidence="1">
    <location>
        <begin position="313"/>
        <end position="326"/>
    </location>
</feature>
<accession>A0A1Y1YUH7</accession>
<dbReference type="EMBL" id="MCFE01000066">
    <property type="protein sequence ID" value="ORY01693.1"/>
    <property type="molecule type" value="Genomic_DNA"/>
</dbReference>
<dbReference type="InParanoid" id="A0A1Y1YUH7"/>
<evidence type="ECO:0000256" key="1">
    <source>
        <dbReference type="SAM" id="MobiDB-lite"/>
    </source>
</evidence>
<comment type="caution">
    <text evidence="2">The sequence shown here is derived from an EMBL/GenBank/DDBJ whole genome shotgun (WGS) entry which is preliminary data.</text>
</comment>